<feature type="region of interest" description="Disordered" evidence="5">
    <location>
        <begin position="553"/>
        <end position="597"/>
    </location>
</feature>
<evidence type="ECO:0000256" key="3">
    <source>
        <dbReference type="ARBA" id="ARBA00023054"/>
    </source>
</evidence>
<feature type="compositionally biased region" description="Basic and acidic residues" evidence="5">
    <location>
        <begin position="586"/>
        <end position="597"/>
    </location>
</feature>
<organism evidence="8">
    <name type="scientific">Cacopsylla melanoneura</name>
    <dbReference type="NCBI Taxonomy" id="428564"/>
    <lineage>
        <taxon>Eukaryota</taxon>
        <taxon>Metazoa</taxon>
        <taxon>Ecdysozoa</taxon>
        <taxon>Arthropoda</taxon>
        <taxon>Hexapoda</taxon>
        <taxon>Insecta</taxon>
        <taxon>Pterygota</taxon>
        <taxon>Neoptera</taxon>
        <taxon>Paraneoptera</taxon>
        <taxon>Hemiptera</taxon>
        <taxon>Sternorrhyncha</taxon>
        <taxon>Psylloidea</taxon>
        <taxon>Psyllidae</taxon>
        <taxon>Psyllinae</taxon>
        <taxon>Cacopsylla</taxon>
    </lineage>
</organism>
<feature type="compositionally biased region" description="Basic and acidic residues" evidence="5">
    <location>
        <begin position="431"/>
        <end position="446"/>
    </location>
</feature>
<feature type="compositionally biased region" description="Acidic residues" evidence="5">
    <location>
        <begin position="474"/>
        <end position="488"/>
    </location>
</feature>
<dbReference type="GO" id="GO:0005730">
    <property type="term" value="C:nucleolus"/>
    <property type="evidence" value="ECO:0007669"/>
    <property type="project" value="UniProtKB-SubCell"/>
</dbReference>
<accession>A0A8D8YI30</accession>
<keyword evidence="4" id="KW-0539">Nucleus</keyword>
<feature type="region of interest" description="Disordered" evidence="5">
    <location>
        <begin position="55"/>
        <end position="148"/>
    </location>
</feature>
<evidence type="ECO:0000256" key="5">
    <source>
        <dbReference type="SAM" id="MobiDB-lite"/>
    </source>
</evidence>
<dbReference type="Gene3D" id="3.30.70.330">
    <property type="match status" value="1"/>
</dbReference>
<feature type="compositionally biased region" description="Acidic residues" evidence="5">
    <location>
        <begin position="121"/>
        <end position="134"/>
    </location>
</feature>
<dbReference type="InterPro" id="IPR012580">
    <property type="entry name" value="NUC153"/>
</dbReference>
<dbReference type="Pfam" id="PF08159">
    <property type="entry name" value="NUC153"/>
    <property type="match status" value="1"/>
</dbReference>
<feature type="region of interest" description="Disordered" evidence="5">
    <location>
        <begin position="214"/>
        <end position="236"/>
    </location>
</feature>
<dbReference type="PANTHER" id="PTHR12202:SF0">
    <property type="entry name" value="ESF1 HOMOLOG"/>
    <property type="match status" value="1"/>
</dbReference>
<evidence type="ECO:0000259" key="7">
    <source>
        <dbReference type="Pfam" id="PF25121"/>
    </source>
</evidence>
<comment type="subcellular location">
    <subcellularLocation>
        <location evidence="1">Nucleus</location>
        <location evidence="1">Nucleolus</location>
    </subcellularLocation>
</comment>
<dbReference type="InterPro" id="IPR056750">
    <property type="entry name" value="RRM_ESF1"/>
</dbReference>
<name>A0A8D8YI30_9HEMI</name>
<feature type="compositionally biased region" description="Basic and acidic residues" evidence="5">
    <location>
        <begin position="390"/>
        <end position="401"/>
    </location>
</feature>
<proteinExistence type="inferred from homology"/>
<feature type="region of interest" description="Disordered" evidence="5">
    <location>
        <begin position="640"/>
        <end position="663"/>
    </location>
</feature>
<reference evidence="8" key="1">
    <citation type="submission" date="2021-05" db="EMBL/GenBank/DDBJ databases">
        <authorList>
            <person name="Alioto T."/>
            <person name="Alioto T."/>
            <person name="Gomez Garrido J."/>
        </authorList>
    </citation>
    <scope>NUCLEOTIDE SEQUENCE</scope>
</reference>
<dbReference type="InterPro" id="IPR039754">
    <property type="entry name" value="Esf1"/>
</dbReference>
<feature type="compositionally biased region" description="Acidic residues" evidence="5">
    <location>
        <begin position="85"/>
        <end position="98"/>
    </location>
</feature>
<feature type="compositionally biased region" description="Basic residues" evidence="5">
    <location>
        <begin position="572"/>
        <end position="585"/>
    </location>
</feature>
<feature type="domain" description="ESF1 RRM" evidence="7">
    <location>
        <begin position="155"/>
        <end position="301"/>
    </location>
</feature>
<dbReference type="EMBL" id="HBUF01377669">
    <property type="protein sequence ID" value="CAG6729021.1"/>
    <property type="molecule type" value="Transcribed_RNA"/>
</dbReference>
<feature type="compositionally biased region" description="Basic and acidic residues" evidence="5">
    <location>
        <begin position="553"/>
        <end position="571"/>
    </location>
</feature>
<dbReference type="GO" id="GO:0006364">
    <property type="term" value="P:rRNA processing"/>
    <property type="evidence" value="ECO:0007669"/>
    <property type="project" value="InterPro"/>
</dbReference>
<feature type="compositionally biased region" description="Basic and acidic residues" evidence="5">
    <location>
        <begin position="410"/>
        <end position="421"/>
    </location>
</feature>
<evidence type="ECO:0000256" key="4">
    <source>
        <dbReference type="ARBA" id="ARBA00023242"/>
    </source>
</evidence>
<keyword evidence="3" id="KW-0175">Coiled coil</keyword>
<evidence type="ECO:0000256" key="2">
    <source>
        <dbReference type="ARBA" id="ARBA00009087"/>
    </source>
</evidence>
<dbReference type="PANTHER" id="PTHR12202">
    <property type="entry name" value="ESF1 HOMOLOG"/>
    <property type="match status" value="1"/>
</dbReference>
<protein>
    <submittedName>
        <fullName evidence="8">ESF1 homolog</fullName>
    </submittedName>
</protein>
<feature type="region of interest" description="Disordered" evidence="5">
    <location>
        <begin position="357"/>
        <end position="538"/>
    </location>
</feature>
<dbReference type="Pfam" id="PF25121">
    <property type="entry name" value="RRM_ESF1"/>
    <property type="match status" value="1"/>
</dbReference>
<feature type="domain" description="NUC153" evidence="6">
    <location>
        <begin position="608"/>
        <end position="636"/>
    </location>
</feature>
<feature type="compositionally biased region" description="Acidic residues" evidence="5">
    <location>
        <begin position="360"/>
        <end position="382"/>
    </location>
</feature>
<evidence type="ECO:0000259" key="6">
    <source>
        <dbReference type="Pfam" id="PF08159"/>
    </source>
</evidence>
<evidence type="ECO:0000256" key="1">
    <source>
        <dbReference type="ARBA" id="ARBA00004604"/>
    </source>
</evidence>
<dbReference type="AlphaFoldDB" id="A0A8D8YI30"/>
<sequence length="663" mass="77226">MGSQDEDDERFKHIGKDPKFKRIPYETRKVKIDKRFQSMFKDEKFKVKYDVDKRGFPIKPQTNADDFKKFYNLDTKDNKDKESSSEEEEDDDDDDEVSGGESDASVDIARGIGVQNNMDSSSDEESSEEEVDEEDKFKHEWGELDQDAERTEEITHRLAVMHMDWDRIKAKDLMVLFNSFLPQGGSIESVNIYPSEFGKQRMAEEEVKGPLELVEHSEESEGDEDEQSTEGSSYHREKLRQYQLNRLKYYYAVVIFDSAESANKVYTECDNMEYESSATRVDLRFIPDDTDFDEEPKESCTELPDLSKYKPRHFMNSALQQVKVNLTWDETDPDRVEAVSRLMSGDVDEHNLKTYLATSSEEEDDVHEGEGDEEVGADEASDDSAPNEPSHTKESKQDVINKYRALLKSINEDEAGKKNDVEMEISWGVGLEDRTKELMKERKQKDLTPFQKLLEKKKEKRKKKREEKQKSEKEDGEADDDIPSDIDMNDPYFKEEVDAMKKTNKKSKQQVGNNRLEEEEVEDSSGDDNDEANAQANLELLLMDDKQLGNTVDKHFSMKKIEEREKEMDGGKKKKKKSMKNYRKKKMEEKKAKEDEDMQDGFKVDVIDSRFNAVYTSHHYNIDPADPHFHRTQAMQAIIEEKQKRRRQADNEPVPEVRPKKKR</sequence>
<feature type="compositionally biased region" description="Basic and acidic residues" evidence="5">
    <location>
        <begin position="65"/>
        <end position="84"/>
    </location>
</feature>
<feature type="compositionally biased region" description="Basic and acidic residues" evidence="5">
    <location>
        <begin position="135"/>
        <end position="148"/>
    </location>
</feature>
<feature type="compositionally biased region" description="Basic and acidic residues" evidence="5">
    <location>
        <begin position="492"/>
        <end position="501"/>
    </location>
</feature>
<evidence type="ECO:0000313" key="8">
    <source>
        <dbReference type="EMBL" id="CAG6729021.1"/>
    </source>
</evidence>
<dbReference type="GO" id="GO:0003723">
    <property type="term" value="F:RNA binding"/>
    <property type="evidence" value="ECO:0007669"/>
    <property type="project" value="TreeGrafter"/>
</dbReference>
<dbReference type="InterPro" id="IPR012677">
    <property type="entry name" value="Nucleotide-bd_a/b_plait_sf"/>
</dbReference>
<comment type="similarity">
    <text evidence="2">Belongs to the ESF1 family.</text>
</comment>
<feature type="compositionally biased region" description="Acidic residues" evidence="5">
    <location>
        <begin position="517"/>
        <end position="531"/>
    </location>
</feature>